<feature type="active site" description="Proton acceptor; specific for (S)-substrate epimerization" evidence="5">
    <location>
        <position position="268"/>
    </location>
</feature>
<feature type="binding site" evidence="6">
    <location>
        <position position="160"/>
    </location>
    <ligand>
        <name>substrate</name>
    </ligand>
</feature>
<protein>
    <recommendedName>
        <fullName evidence="8">Dipeptide epimerase</fullName>
        <ecNumber evidence="8">5.1.1.-</ecNumber>
    </recommendedName>
</protein>
<name>A0A7V7RIY9_9BACI</name>
<dbReference type="Gene3D" id="3.20.20.120">
    <property type="entry name" value="Enolase-like C-terminal domain"/>
    <property type="match status" value="1"/>
</dbReference>
<dbReference type="OrthoDB" id="9775391at2"/>
<dbReference type="Proteomes" id="UP000441354">
    <property type="component" value="Unassembled WGS sequence"/>
</dbReference>
<comment type="similarity">
    <text evidence="1 8">Belongs to the mandelate racemase/muconate lactonizing enzyme family.</text>
</comment>
<dbReference type="RefSeq" id="WP_151575532.1">
    <property type="nucleotide sequence ID" value="NZ_WBOT01000007.1"/>
</dbReference>
<feature type="binding site" evidence="6">
    <location>
        <position position="296"/>
    </location>
    <ligand>
        <name>substrate</name>
    </ligand>
</feature>
<sequence length="373" mass="41273">MKIANIETYRLAVPLIKPFKTALRTVETAYAVVVKISCDNGVVGWGEAPPTVVITGEGMDSIEAAIHQVLKPFLIQQDLNQYETIFQGIHTLLVGNTSAKAAIDMALYDCIAQQCKLPLYQYLGGHKNEIETNYTVSVNDPKEMGEDAVSYVRQGFHVLKVKVGKDLIETDIERIQEIRRRIGNHIKIRLDANQGWKAKEAVRAIQKMEDLDLNIELVEQPVKAWDIEGLKQVTDHVETPIMADESVFTPKQAFEVIKTRSADLINIKLMKSGGIYQAQMINQLAEINGMECMVGSMIETRIGISAAAHFAASKKNITRFDFDAPLMLAQDVVEGGIIYNGRKITLPNSFGLGISNIQKEGGAANVKQSKMAN</sequence>
<keyword evidence="2 7" id="KW-0479">Metal-binding</keyword>
<reference evidence="10 11" key="1">
    <citation type="journal article" date="2014" name="Arch. Microbiol.">
        <title>Bacillus mesophilum sp. nov., strain IITR-54T, a novel 4-chlorobiphenyl dechlorinating bacterium.</title>
        <authorList>
            <person name="Manickam N."/>
            <person name="Singh N.K."/>
            <person name="Bajaj A."/>
            <person name="Kumar R.M."/>
            <person name="Kaur G."/>
            <person name="Kaur N."/>
            <person name="Bala M."/>
            <person name="Kumar A."/>
            <person name="Mayilraj S."/>
        </authorList>
    </citation>
    <scope>NUCLEOTIDE SEQUENCE [LARGE SCALE GENOMIC DNA]</scope>
    <source>
        <strain evidence="10 11">IITR-54</strain>
    </source>
</reference>
<evidence type="ECO:0000256" key="8">
    <source>
        <dbReference type="RuleBase" id="RU366006"/>
    </source>
</evidence>
<comment type="cofactor">
    <cofactor evidence="7 8">
        <name>Mg(2+)</name>
        <dbReference type="ChEBI" id="CHEBI:18420"/>
    </cofactor>
    <text evidence="7 8">Binds 1 Mg(2+) ion per subunit.</text>
</comment>
<evidence type="ECO:0000256" key="6">
    <source>
        <dbReference type="PIRSR" id="PIRSR634603-2"/>
    </source>
</evidence>
<dbReference type="SFLD" id="SFLDS00001">
    <property type="entry name" value="Enolase"/>
    <property type="match status" value="2"/>
</dbReference>
<dbReference type="GO" id="GO:0016855">
    <property type="term" value="F:racemase and epimerase activity, acting on amino acids and derivatives"/>
    <property type="evidence" value="ECO:0007669"/>
    <property type="project" value="UniProtKB-UniRule"/>
</dbReference>
<keyword evidence="3 7" id="KW-0460">Magnesium</keyword>
<evidence type="ECO:0000259" key="9">
    <source>
        <dbReference type="SMART" id="SM00922"/>
    </source>
</evidence>
<dbReference type="SMART" id="SM00922">
    <property type="entry name" value="MR_MLE"/>
    <property type="match status" value="1"/>
</dbReference>
<dbReference type="Gene3D" id="3.30.390.10">
    <property type="entry name" value="Enolase-like, N-terminal domain"/>
    <property type="match status" value="1"/>
</dbReference>
<accession>A0A7V7RIY9</accession>
<dbReference type="InterPro" id="IPR034603">
    <property type="entry name" value="Dipeptide_epimerase"/>
</dbReference>
<feature type="binding site" evidence="6">
    <location>
        <position position="135"/>
    </location>
    <ligand>
        <name>substrate</name>
    </ligand>
</feature>
<organism evidence="10 11">
    <name type="scientific">Bacillus mesophilum</name>
    <dbReference type="NCBI Taxonomy" id="1071718"/>
    <lineage>
        <taxon>Bacteria</taxon>
        <taxon>Bacillati</taxon>
        <taxon>Bacillota</taxon>
        <taxon>Bacilli</taxon>
        <taxon>Bacillales</taxon>
        <taxon>Bacillaceae</taxon>
        <taxon>Bacillus</taxon>
    </lineage>
</organism>
<dbReference type="CDD" id="cd03319">
    <property type="entry name" value="L-Ala-DL-Glu_epimerase"/>
    <property type="match status" value="1"/>
</dbReference>
<dbReference type="InterPro" id="IPR036849">
    <property type="entry name" value="Enolase-like_C_sf"/>
</dbReference>
<keyword evidence="4 8" id="KW-0413">Isomerase</keyword>
<dbReference type="EC" id="5.1.1.-" evidence="8"/>
<dbReference type="FunFam" id="3.30.390.10:FF:000009">
    <property type="entry name" value="Hydrophobic dipeptide epimerase"/>
    <property type="match status" value="1"/>
</dbReference>
<dbReference type="Pfam" id="PF13378">
    <property type="entry name" value="MR_MLE_C"/>
    <property type="match status" value="1"/>
</dbReference>
<feature type="binding site" evidence="7">
    <location>
        <position position="191"/>
    </location>
    <ligand>
        <name>Mg(2+)</name>
        <dbReference type="ChEBI" id="CHEBI:18420"/>
    </ligand>
</feature>
<dbReference type="AlphaFoldDB" id="A0A7V7RIY9"/>
<evidence type="ECO:0000256" key="1">
    <source>
        <dbReference type="ARBA" id="ARBA00008031"/>
    </source>
</evidence>
<dbReference type="SFLD" id="SFLDG00180">
    <property type="entry name" value="muconate_cycloisomerase"/>
    <property type="match status" value="2"/>
</dbReference>
<feature type="binding site" evidence="7">
    <location>
        <position position="244"/>
    </location>
    <ligand>
        <name>Mg(2+)</name>
        <dbReference type="ChEBI" id="CHEBI:18420"/>
    </ligand>
</feature>
<dbReference type="GO" id="GO:0000287">
    <property type="term" value="F:magnesium ion binding"/>
    <property type="evidence" value="ECO:0007669"/>
    <property type="project" value="UniProtKB-ARBA"/>
</dbReference>
<dbReference type="SUPFAM" id="SSF54826">
    <property type="entry name" value="Enolase N-terminal domain-like"/>
    <property type="match status" value="1"/>
</dbReference>
<feature type="active site" description="Proton acceptor; specific for (R)-substrate epimerization" evidence="5">
    <location>
        <position position="162"/>
    </location>
</feature>
<evidence type="ECO:0000256" key="2">
    <source>
        <dbReference type="ARBA" id="ARBA00022723"/>
    </source>
</evidence>
<feature type="binding site" evidence="6">
    <location>
        <position position="24"/>
    </location>
    <ligand>
        <name>substrate</name>
    </ligand>
</feature>
<dbReference type="PANTHER" id="PTHR48073:SF2">
    <property type="entry name" value="O-SUCCINYLBENZOATE SYNTHASE"/>
    <property type="match status" value="1"/>
</dbReference>
<dbReference type="SUPFAM" id="SSF51604">
    <property type="entry name" value="Enolase C-terminal domain-like"/>
    <property type="match status" value="1"/>
</dbReference>
<dbReference type="SFLD" id="SFLDF00009">
    <property type="entry name" value="o-succinylbenzoate_synthase"/>
    <property type="match status" value="1"/>
</dbReference>
<keyword evidence="11" id="KW-1185">Reference proteome</keyword>
<dbReference type="GO" id="GO:0006518">
    <property type="term" value="P:peptide metabolic process"/>
    <property type="evidence" value="ECO:0007669"/>
    <property type="project" value="UniProtKB-ARBA"/>
</dbReference>
<proteinExistence type="inferred from homology"/>
<dbReference type="SFLD" id="SFLDF00010">
    <property type="entry name" value="dipeptide_epimerase"/>
    <property type="match status" value="1"/>
</dbReference>
<evidence type="ECO:0000256" key="7">
    <source>
        <dbReference type="PIRSR" id="PIRSR634603-3"/>
    </source>
</evidence>
<dbReference type="InterPro" id="IPR029065">
    <property type="entry name" value="Enolase_C-like"/>
</dbReference>
<gene>
    <name evidence="10" type="ORF">F7732_18305</name>
</gene>
<feature type="binding site" evidence="6">
    <location>
        <position position="321"/>
    </location>
    <ligand>
        <name>substrate</name>
    </ligand>
</feature>
<feature type="binding site" evidence="6">
    <location>
        <position position="323"/>
    </location>
    <ligand>
        <name>substrate</name>
    </ligand>
</feature>
<dbReference type="InterPro" id="IPR013341">
    <property type="entry name" value="Mandelate_racemase_N_dom"/>
</dbReference>
<evidence type="ECO:0000313" key="11">
    <source>
        <dbReference type="Proteomes" id="UP000441354"/>
    </source>
</evidence>
<evidence type="ECO:0000256" key="3">
    <source>
        <dbReference type="ARBA" id="ARBA00022842"/>
    </source>
</evidence>
<feature type="domain" description="Mandelate racemase/muconate lactonizing enzyme C-terminal" evidence="9">
    <location>
        <begin position="141"/>
        <end position="240"/>
    </location>
</feature>
<dbReference type="InterPro" id="IPR029017">
    <property type="entry name" value="Enolase-like_N"/>
</dbReference>
<dbReference type="EMBL" id="WBOT01000007">
    <property type="protein sequence ID" value="KAB2330601.1"/>
    <property type="molecule type" value="Genomic_DNA"/>
</dbReference>
<dbReference type="PANTHER" id="PTHR48073">
    <property type="entry name" value="O-SUCCINYLBENZOATE SYNTHASE-RELATED"/>
    <property type="match status" value="1"/>
</dbReference>
<evidence type="ECO:0000256" key="5">
    <source>
        <dbReference type="PIRSR" id="PIRSR634603-1"/>
    </source>
</evidence>
<feature type="binding site" evidence="6">
    <location>
        <position position="298"/>
    </location>
    <ligand>
        <name>substrate</name>
    </ligand>
</feature>
<dbReference type="InterPro" id="IPR013342">
    <property type="entry name" value="Mandelate_racemase_C"/>
</dbReference>
<evidence type="ECO:0000256" key="4">
    <source>
        <dbReference type="ARBA" id="ARBA00023235"/>
    </source>
</evidence>
<comment type="caution">
    <text evidence="10">The sequence shown here is derived from an EMBL/GenBank/DDBJ whole genome shotgun (WGS) entry which is preliminary data.</text>
</comment>
<evidence type="ECO:0000313" key="10">
    <source>
        <dbReference type="EMBL" id="KAB2330601.1"/>
    </source>
</evidence>
<dbReference type="Pfam" id="PF02746">
    <property type="entry name" value="MR_MLE_N"/>
    <property type="match status" value="1"/>
</dbReference>
<feature type="binding site" evidence="7">
    <location>
        <position position="219"/>
    </location>
    <ligand>
        <name>Mg(2+)</name>
        <dbReference type="ChEBI" id="CHEBI:18420"/>
    </ligand>
</feature>